<evidence type="ECO:0000313" key="15">
    <source>
        <dbReference type="Proteomes" id="UP001469553"/>
    </source>
</evidence>
<evidence type="ECO:0000256" key="2">
    <source>
        <dbReference type="ARBA" id="ARBA00022475"/>
    </source>
</evidence>
<evidence type="ECO:0000256" key="8">
    <source>
        <dbReference type="ARBA" id="ARBA00023170"/>
    </source>
</evidence>
<feature type="chain" id="PRO_5045963893" description="G-protein coupled receptors family 3 profile domain-containing protein" evidence="11">
    <location>
        <begin position="30"/>
        <end position="522"/>
    </location>
</feature>
<evidence type="ECO:0000259" key="12">
    <source>
        <dbReference type="Pfam" id="PF01094"/>
    </source>
</evidence>
<evidence type="ECO:0000256" key="1">
    <source>
        <dbReference type="ARBA" id="ARBA00004651"/>
    </source>
</evidence>
<keyword evidence="9" id="KW-0325">Glycoprotein</keyword>
<sequence length="522" mass="59287">MKVWQTKTMTMNTILAQVCLLGHLLLAWTEPIPASEFGMNGDFFIGGLFGIHQVSHSLSQDRPETITCSSQPFILSSYRRFQMMRFSVEEINNSTNLLPGVTLGYKIFDHCSDIQNFPGIFNLISVNGFIQPWNEFLKNTSKMIAVVGTYTSTATLGFAPLFMTDLIPLISYGASSSVFSRKQHFPSFLRTIHPNTDVIKVVLMILEEFNWRWVSFLHVDDDYGRDGRDLFIKSIEETHICLAYTKGLDTFTNYTKTFQLMESLRVNVTIVFAAEWTAEALIKAAIKHNITNKVWIAVDAWTLHKKLPKENEIRKIGTIVGIAEPIKAIPGFSDFIYSFKAQYQQNQQKEVKLCNHICNCTNVTAEDIINADPSFSFSVYSAVYAIAHALHTVLQCGDGKCNSNASVHPHMILKELRRSNFTLLNQRVQFDENGDPMYGSYSIVFWNQNGDVEEVGFYNFPPSFQFFINKSKIKWHENGEVPVSICSQECSEGYAKEQRETHKCCFSCAMCQRGTYINSTGK</sequence>
<dbReference type="SUPFAM" id="SSF53822">
    <property type="entry name" value="Periplasmic binding protein-like I"/>
    <property type="match status" value="1"/>
</dbReference>
<dbReference type="PRINTS" id="PR00592">
    <property type="entry name" value="CASENSINGR"/>
</dbReference>
<evidence type="ECO:0000256" key="7">
    <source>
        <dbReference type="ARBA" id="ARBA00023136"/>
    </source>
</evidence>
<protein>
    <recommendedName>
        <fullName evidence="16">G-protein coupled receptors family 3 profile domain-containing protein</fullName>
    </recommendedName>
</protein>
<proteinExistence type="predicted"/>
<evidence type="ECO:0000256" key="5">
    <source>
        <dbReference type="ARBA" id="ARBA00022989"/>
    </source>
</evidence>
<dbReference type="EMBL" id="JAHRIP010010614">
    <property type="protein sequence ID" value="MEQ2283932.1"/>
    <property type="molecule type" value="Genomic_DNA"/>
</dbReference>
<evidence type="ECO:0000256" key="3">
    <source>
        <dbReference type="ARBA" id="ARBA00022692"/>
    </source>
</evidence>
<evidence type="ECO:0008006" key="16">
    <source>
        <dbReference type="Google" id="ProtNLM"/>
    </source>
</evidence>
<feature type="domain" description="Receptor ligand binding region" evidence="12">
    <location>
        <begin position="84"/>
        <end position="448"/>
    </location>
</feature>
<keyword evidence="15" id="KW-1185">Reference proteome</keyword>
<evidence type="ECO:0000256" key="10">
    <source>
        <dbReference type="ARBA" id="ARBA00023224"/>
    </source>
</evidence>
<keyword evidence="6" id="KW-0297">G-protein coupled receptor</keyword>
<comment type="subcellular location">
    <subcellularLocation>
        <location evidence="1">Cell membrane</location>
        <topology evidence="1">Multi-pass membrane protein</topology>
    </subcellularLocation>
</comment>
<dbReference type="PRINTS" id="PR00248">
    <property type="entry name" value="GPCRMGR"/>
</dbReference>
<dbReference type="Gene3D" id="2.10.50.30">
    <property type="entry name" value="GPCR, family 3, nine cysteines domain"/>
    <property type="match status" value="1"/>
</dbReference>
<feature type="domain" description="GPCR family 3 nine cysteines" evidence="13">
    <location>
        <begin position="481"/>
        <end position="518"/>
    </location>
</feature>
<keyword evidence="2" id="KW-1003">Cell membrane</keyword>
<evidence type="ECO:0000256" key="11">
    <source>
        <dbReference type="SAM" id="SignalP"/>
    </source>
</evidence>
<dbReference type="Pfam" id="PF07562">
    <property type="entry name" value="NCD3G"/>
    <property type="match status" value="1"/>
</dbReference>
<dbReference type="PANTHER" id="PTHR24061">
    <property type="entry name" value="CALCIUM-SENSING RECEPTOR-RELATED"/>
    <property type="match status" value="1"/>
</dbReference>
<name>A0ABV0XR42_9TELE</name>
<dbReference type="Pfam" id="PF01094">
    <property type="entry name" value="ANF_receptor"/>
    <property type="match status" value="1"/>
</dbReference>
<dbReference type="Gene3D" id="3.40.50.2300">
    <property type="match status" value="2"/>
</dbReference>
<keyword evidence="7" id="KW-0472">Membrane</keyword>
<keyword evidence="3" id="KW-0812">Transmembrane</keyword>
<accession>A0ABV0XR42</accession>
<dbReference type="InterPro" id="IPR028082">
    <property type="entry name" value="Peripla_BP_I"/>
</dbReference>
<evidence type="ECO:0000256" key="9">
    <source>
        <dbReference type="ARBA" id="ARBA00023180"/>
    </source>
</evidence>
<dbReference type="InterPro" id="IPR011500">
    <property type="entry name" value="GPCR_3_9-Cys_dom"/>
</dbReference>
<dbReference type="Proteomes" id="UP001469553">
    <property type="component" value="Unassembled WGS sequence"/>
</dbReference>
<evidence type="ECO:0000256" key="6">
    <source>
        <dbReference type="ARBA" id="ARBA00023040"/>
    </source>
</evidence>
<organism evidence="14 15">
    <name type="scientific">Ameca splendens</name>
    <dbReference type="NCBI Taxonomy" id="208324"/>
    <lineage>
        <taxon>Eukaryota</taxon>
        <taxon>Metazoa</taxon>
        <taxon>Chordata</taxon>
        <taxon>Craniata</taxon>
        <taxon>Vertebrata</taxon>
        <taxon>Euteleostomi</taxon>
        <taxon>Actinopterygii</taxon>
        <taxon>Neopterygii</taxon>
        <taxon>Teleostei</taxon>
        <taxon>Neoteleostei</taxon>
        <taxon>Acanthomorphata</taxon>
        <taxon>Ovalentaria</taxon>
        <taxon>Atherinomorphae</taxon>
        <taxon>Cyprinodontiformes</taxon>
        <taxon>Goodeidae</taxon>
        <taxon>Ameca</taxon>
    </lineage>
</organism>
<keyword evidence="5" id="KW-1133">Transmembrane helix</keyword>
<gene>
    <name evidence="14" type="ORF">AMECASPLE_016570</name>
</gene>
<reference evidence="14 15" key="1">
    <citation type="submission" date="2021-06" db="EMBL/GenBank/DDBJ databases">
        <authorList>
            <person name="Palmer J.M."/>
        </authorList>
    </citation>
    <scope>NUCLEOTIDE SEQUENCE [LARGE SCALE GENOMIC DNA]</scope>
    <source>
        <strain evidence="14 15">AS_MEX2019</strain>
        <tissue evidence="14">Muscle</tissue>
    </source>
</reference>
<dbReference type="InterPro" id="IPR001828">
    <property type="entry name" value="ANF_lig-bd_rcpt"/>
</dbReference>
<comment type="caution">
    <text evidence="14">The sequence shown here is derived from an EMBL/GenBank/DDBJ whole genome shotgun (WGS) entry which is preliminary data.</text>
</comment>
<dbReference type="InterPro" id="IPR000337">
    <property type="entry name" value="GPCR_3"/>
</dbReference>
<evidence type="ECO:0000259" key="13">
    <source>
        <dbReference type="Pfam" id="PF07562"/>
    </source>
</evidence>
<feature type="signal peptide" evidence="11">
    <location>
        <begin position="1"/>
        <end position="29"/>
    </location>
</feature>
<keyword evidence="4 11" id="KW-0732">Signal</keyword>
<keyword evidence="10" id="KW-0807">Transducer</keyword>
<dbReference type="PANTHER" id="PTHR24061:SF441">
    <property type="entry name" value="TASTE RECEPTOR TYPE 1 MEMBER 2B-RELATED"/>
    <property type="match status" value="1"/>
</dbReference>
<dbReference type="InterPro" id="IPR000068">
    <property type="entry name" value="GPCR_3_Ca_sens_rcpt-rel"/>
</dbReference>
<dbReference type="InterPro" id="IPR038550">
    <property type="entry name" value="GPCR_3_9-Cys_sf"/>
</dbReference>
<keyword evidence="8" id="KW-0675">Receptor</keyword>
<evidence type="ECO:0000313" key="14">
    <source>
        <dbReference type="EMBL" id="MEQ2283932.1"/>
    </source>
</evidence>
<evidence type="ECO:0000256" key="4">
    <source>
        <dbReference type="ARBA" id="ARBA00022729"/>
    </source>
</evidence>